<dbReference type="AlphaFoldDB" id="A0A0F9GVF6"/>
<gene>
    <name evidence="1" type="ORF">LCGC14_1780820</name>
</gene>
<evidence type="ECO:0000313" key="1">
    <source>
        <dbReference type="EMBL" id="KKM02795.1"/>
    </source>
</evidence>
<protein>
    <submittedName>
        <fullName evidence="1">Uncharacterized protein</fullName>
    </submittedName>
</protein>
<reference evidence="1" key="1">
    <citation type="journal article" date="2015" name="Nature">
        <title>Complex archaea that bridge the gap between prokaryotes and eukaryotes.</title>
        <authorList>
            <person name="Spang A."/>
            <person name="Saw J.H."/>
            <person name="Jorgensen S.L."/>
            <person name="Zaremba-Niedzwiedzka K."/>
            <person name="Martijn J."/>
            <person name="Lind A.E."/>
            <person name="van Eijk R."/>
            <person name="Schleper C."/>
            <person name="Guy L."/>
            <person name="Ettema T.J."/>
        </authorList>
    </citation>
    <scope>NUCLEOTIDE SEQUENCE</scope>
</reference>
<organism evidence="1">
    <name type="scientific">marine sediment metagenome</name>
    <dbReference type="NCBI Taxonomy" id="412755"/>
    <lineage>
        <taxon>unclassified sequences</taxon>
        <taxon>metagenomes</taxon>
        <taxon>ecological metagenomes</taxon>
    </lineage>
</organism>
<comment type="caution">
    <text evidence="1">The sequence shown here is derived from an EMBL/GenBank/DDBJ whole genome shotgun (WGS) entry which is preliminary data.</text>
</comment>
<name>A0A0F9GVF6_9ZZZZ</name>
<sequence length="56" mass="6351">MKDEIRNLDTLVNLVAGRVVREVKEGSDKSLKELLWNVPTDILATYVREADDEPPV</sequence>
<proteinExistence type="predicted"/>
<accession>A0A0F9GVF6</accession>
<dbReference type="EMBL" id="LAZR01016837">
    <property type="protein sequence ID" value="KKM02795.1"/>
    <property type="molecule type" value="Genomic_DNA"/>
</dbReference>